<feature type="region of interest" description="Disordered" evidence="1">
    <location>
        <begin position="212"/>
        <end position="271"/>
    </location>
</feature>
<sequence>MDGRRIQRSNYRDQRSRRSESGGASLLVASRMLRQSLLALLLTSLIDESVEIGIAPGRIRHLVVDHAQFRLSRERVVDLEEVALRLLRSHGHRSQHVLFGEFGRHVREEVDLGLGRRRSLLALLPSELLDLALHNHLLIPVRFTPTVADGSVCCSSCSHGMGCKGRRVVVRLAHERHAVVRTTGGCSRLDLERQFADVVALLTEADCTLRQREQRREQPTDAAADQPQHHTCSQGGEGGGAGRPVETVPSTGMEWMGEEDPREERMSGQRP</sequence>
<name>A0AAV5U8R2_9BILA</name>
<keyword evidence="3" id="KW-1185">Reference proteome</keyword>
<dbReference type="AlphaFoldDB" id="A0AAV5U8R2"/>
<accession>A0AAV5U8R2</accession>
<reference evidence="2" key="1">
    <citation type="submission" date="2023-10" db="EMBL/GenBank/DDBJ databases">
        <title>Genome assembly of Pristionchus species.</title>
        <authorList>
            <person name="Yoshida K."/>
            <person name="Sommer R.J."/>
        </authorList>
    </citation>
    <scope>NUCLEOTIDE SEQUENCE</scope>
    <source>
        <strain evidence="2">RS0144</strain>
    </source>
</reference>
<feature type="non-terminal residue" evidence="2">
    <location>
        <position position="271"/>
    </location>
</feature>
<organism evidence="2 3">
    <name type="scientific">Pristionchus entomophagus</name>
    <dbReference type="NCBI Taxonomy" id="358040"/>
    <lineage>
        <taxon>Eukaryota</taxon>
        <taxon>Metazoa</taxon>
        <taxon>Ecdysozoa</taxon>
        <taxon>Nematoda</taxon>
        <taxon>Chromadorea</taxon>
        <taxon>Rhabditida</taxon>
        <taxon>Rhabditina</taxon>
        <taxon>Diplogasteromorpha</taxon>
        <taxon>Diplogasteroidea</taxon>
        <taxon>Neodiplogasteridae</taxon>
        <taxon>Pristionchus</taxon>
    </lineage>
</organism>
<evidence type="ECO:0000313" key="3">
    <source>
        <dbReference type="Proteomes" id="UP001432027"/>
    </source>
</evidence>
<comment type="caution">
    <text evidence="2">The sequence shown here is derived from an EMBL/GenBank/DDBJ whole genome shotgun (WGS) entry which is preliminary data.</text>
</comment>
<evidence type="ECO:0000256" key="1">
    <source>
        <dbReference type="SAM" id="MobiDB-lite"/>
    </source>
</evidence>
<dbReference type="EMBL" id="BTSX01000006">
    <property type="protein sequence ID" value="GMT02856.1"/>
    <property type="molecule type" value="Genomic_DNA"/>
</dbReference>
<evidence type="ECO:0000313" key="2">
    <source>
        <dbReference type="EMBL" id="GMT02856.1"/>
    </source>
</evidence>
<gene>
    <name evidence="2" type="ORF">PENTCL1PPCAC_25030</name>
</gene>
<proteinExistence type="predicted"/>
<dbReference type="Proteomes" id="UP001432027">
    <property type="component" value="Unassembled WGS sequence"/>
</dbReference>
<protein>
    <submittedName>
        <fullName evidence="2">Uncharacterized protein</fullName>
    </submittedName>
</protein>
<feature type="compositionally biased region" description="Basic and acidic residues" evidence="1">
    <location>
        <begin position="262"/>
        <end position="271"/>
    </location>
</feature>